<dbReference type="PANTHER" id="PTHR22925:SF3">
    <property type="entry name" value="GLYCOSYL HYDROLASE FAMILY PROTEIN 43"/>
    <property type="match status" value="1"/>
</dbReference>
<gene>
    <name evidence="5" type="ORF">G3M56_013780</name>
</gene>
<evidence type="ECO:0000313" key="5">
    <source>
        <dbReference type="EMBL" id="QQL44917.1"/>
    </source>
</evidence>
<keyword evidence="3 4" id="KW-0326">Glycosidase</keyword>
<dbReference type="InterPro" id="IPR006710">
    <property type="entry name" value="Glyco_hydro_43"/>
</dbReference>
<dbReference type="GO" id="GO:0005975">
    <property type="term" value="P:carbohydrate metabolic process"/>
    <property type="evidence" value="ECO:0007669"/>
    <property type="project" value="InterPro"/>
</dbReference>
<keyword evidence="2 4" id="KW-0378">Hydrolase</keyword>
<dbReference type="Pfam" id="PF04616">
    <property type="entry name" value="Glyco_hydro_43"/>
    <property type="match status" value="1"/>
</dbReference>
<dbReference type="GO" id="GO:0004553">
    <property type="term" value="F:hydrolase activity, hydrolyzing O-glycosyl compounds"/>
    <property type="evidence" value="ECO:0007669"/>
    <property type="project" value="InterPro"/>
</dbReference>
<evidence type="ECO:0000256" key="3">
    <source>
        <dbReference type="ARBA" id="ARBA00023295"/>
    </source>
</evidence>
<protein>
    <submittedName>
        <fullName evidence="5">Family 43 glycosylhydrolase</fullName>
    </submittedName>
</protein>
<proteinExistence type="inferred from homology"/>
<evidence type="ECO:0000313" key="6">
    <source>
        <dbReference type="Proteomes" id="UP000475117"/>
    </source>
</evidence>
<evidence type="ECO:0000256" key="1">
    <source>
        <dbReference type="ARBA" id="ARBA00009865"/>
    </source>
</evidence>
<dbReference type="InterPro" id="IPR023296">
    <property type="entry name" value="Glyco_hydro_beta-prop_sf"/>
</dbReference>
<evidence type="ECO:0000256" key="4">
    <source>
        <dbReference type="RuleBase" id="RU361187"/>
    </source>
</evidence>
<name>A0A6B3LG63_9BACT</name>
<dbReference type="Proteomes" id="UP000475117">
    <property type="component" value="Chromosome"/>
</dbReference>
<dbReference type="KEGG" id="soa:G3M56_013780"/>
<keyword evidence="6" id="KW-1185">Reference proteome</keyword>
<dbReference type="PANTHER" id="PTHR22925">
    <property type="entry name" value="GLYCOSYL HYDROLASE 43 FAMILY MEMBER"/>
    <property type="match status" value="1"/>
</dbReference>
<dbReference type="CDD" id="cd18825">
    <property type="entry name" value="GH43_CtGH43-like"/>
    <property type="match status" value="1"/>
</dbReference>
<organism evidence="5 6">
    <name type="scientific">Sulfuriroseicoccus oceanibius</name>
    <dbReference type="NCBI Taxonomy" id="2707525"/>
    <lineage>
        <taxon>Bacteria</taxon>
        <taxon>Pseudomonadati</taxon>
        <taxon>Verrucomicrobiota</taxon>
        <taxon>Verrucomicrobiia</taxon>
        <taxon>Verrucomicrobiales</taxon>
        <taxon>Verrucomicrobiaceae</taxon>
        <taxon>Sulfuriroseicoccus</taxon>
    </lineage>
</organism>
<comment type="similarity">
    <text evidence="1 4">Belongs to the glycosyl hydrolase 43 family.</text>
</comment>
<dbReference type="Gene3D" id="2.115.10.20">
    <property type="entry name" value="Glycosyl hydrolase domain, family 43"/>
    <property type="match status" value="1"/>
</dbReference>
<evidence type="ECO:0000256" key="2">
    <source>
        <dbReference type="ARBA" id="ARBA00022801"/>
    </source>
</evidence>
<dbReference type="EMBL" id="CP066776">
    <property type="protein sequence ID" value="QQL44917.1"/>
    <property type="molecule type" value="Genomic_DNA"/>
</dbReference>
<reference evidence="5 6" key="1">
    <citation type="submission" date="2020-12" db="EMBL/GenBank/DDBJ databases">
        <title>Sulforoseuscoccus oceanibium gen. nov., sp. nov., a representative of the phylum Verrucomicrobia with special cytoplasmic membrane, and proposal of Sulforoseuscoccusaceae fam. nov.</title>
        <authorList>
            <person name="Xi F."/>
        </authorList>
    </citation>
    <scope>NUCLEOTIDE SEQUENCE [LARGE SCALE GENOMIC DNA]</scope>
    <source>
        <strain evidence="5 6">T37</strain>
    </source>
</reference>
<accession>A0A6B3LG63</accession>
<sequence>MKQQTSNIQKQVKKRFRLGAAIGFGLSLVAGQVAQAADSFKPGEVWPDDKGVHINAHGGGVLFHEGTYYWYGEHKIEGTAGNRAEVGVHVYSSKDLYNWKDEGIALAVSDDPESEIVKGCIIERPKVIYNETTKKFVMWFHLELKGQGYSAARSGVAVADNPTGPFTYVRSMRPNAGVWPVNVTEDLKDPESIAKAKGKYFGGGVDENQKQYNVLGADFEGGQMARDMTLFVDDDGAAYHLYSSEHNATLHISKLTPDYLDHAGEYARFFPHRWMEAPAICKRDGKYYIIASGCTGWAPNAARSAVADSIFGPWKELGNPCVGENAEITFGGQSTFILPVQGKDDAYIAMFDQWRPNNAIDGRYVWLPIEFTDEGMKIEWRDEWSLDVFDPK</sequence>
<dbReference type="SUPFAM" id="SSF75005">
    <property type="entry name" value="Arabinanase/levansucrase/invertase"/>
    <property type="match status" value="1"/>
</dbReference>
<dbReference type="AlphaFoldDB" id="A0A6B3LG63"/>